<dbReference type="Gene3D" id="3.30.420.10">
    <property type="entry name" value="Ribonuclease H-like superfamily/Ribonuclease H"/>
    <property type="match status" value="1"/>
</dbReference>
<protein>
    <recommendedName>
        <fullName evidence="3">Tc1-like transposase DDE domain-containing protein</fullName>
    </recommendedName>
</protein>
<evidence type="ECO:0008006" key="3">
    <source>
        <dbReference type="Google" id="ProtNLM"/>
    </source>
</evidence>
<dbReference type="AlphaFoldDB" id="A0A177AVP3"/>
<sequence>MAEEENRLVLFTPPYHSDLQPIELIWAITKKLNSAFNNLFSDIIQCCIRKTDSLIKNLSEKIVKIEMLAESSEDSNCSNII</sequence>
<name>A0A177AVP3_9BILA</name>
<dbReference type="Proteomes" id="UP000078046">
    <property type="component" value="Unassembled WGS sequence"/>
</dbReference>
<organism evidence="1 2">
    <name type="scientific">Intoshia linei</name>
    <dbReference type="NCBI Taxonomy" id="1819745"/>
    <lineage>
        <taxon>Eukaryota</taxon>
        <taxon>Metazoa</taxon>
        <taxon>Spiralia</taxon>
        <taxon>Lophotrochozoa</taxon>
        <taxon>Mesozoa</taxon>
        <taxon>Orthonectida</taxon>
        <taxon>Rhopaluridae</taxon>
        <taxon>Intoshia</taxon>
    </lineage>
</organism>
<reference evidence="1 2" key="1">
    <citation type="submission" date="2016-04" db="EMBL/GenBank/DDBJ databases">
        <title>The genome of Intoshia linei affirms orthonectids as highly simplified spiralians.</title>
        <authorList>
            <person name="Mikhailov K.V."/>
            <person name="Slusarev G.S."/>
            <person name="Nikitin M.A."/>
            <person name="Logacheva M.D."/>
            <person name="Penin A."/>
            <person name="Aleoshin V."/>
            <person name="Panchin Y.V."/>
        </authorList>
    </citation>
    <scope>NUCLEOTIDE SEQUENCE [LARGE SCALE GENOMIC DNA]</scope>
    <source>
        <strain evidence="1">Intl2013</strain>
        <tissue evidence="1">Whole animal</tissue>
    </source>
</reference>
<dbReference type="EMBL" id="LWCA01001053">
    <property type="protein sequence ID" value="OAF66049.1"/>
    <property type="molecule type" value="Genomic_DNA"/>
</dbReference>
<gene>
    <name evidence="1" type="ORF">A3Q56_06223</name>
</gene>
<evidence type="ECO:0000313" key="1">
    <source>
        <dbReference type="EMBL" id="OAF66049.1"/>
    </source>
</evidence>
<accession>A0A177AVP3</accession>
<dbReference type="InterPro" id="IPR036397">
    <property type="entry name" value="RNaseH_sf"/>
</dbReference>
<proteinExistence type="predicted"/>
<keyword evidence="2" id="KW-1185">Reference proteome</keyword>
<dbReference type="GO" id="GO:0003676">
    <property type="term" value="F:nucleic acid binding"/>
    <property type="evidence" value="ECO:0007669"/>
    <property type="project" value="InterPro"/>
</dbReference>
<comment type="caution">
    <text evidence="1">The sequence shown here is derived from an EMBL/GenBank/DDBJ whole genome shotgun (WGS) entry which is preliminary data.</text>
</comment>
<evidence type="ECO:0000313" key="2">
    <source>
        <dbReference type="Proteomes" id="UP000078046"/>
    </source>
</evidence>
<dbReference type="OrthoDB" id="10031925at2759"/>